<name>A0A0L0EY64_9EUKA</name>
<gene>
    <name evidence="1" type="ORF">SARC_18132</name>
</gene>
<dbReference type="GeneID" id="25918636"/>
<proteinExistence type="predicted"/>
<evidence type="ECO:0000313" key="1">
    <source>
        <dbReference type="EMBL" id="KNC69360.1"/>
    </source>
</evidence>
<dbReference type="Proteomes" id="UP000054560">
    <property type="component" value="Unassembled WGS sequence"/>
</dbReference>
<organism evidence="1 2">
    <name type="scientific">Sphaeroforma arctica JP610</name>
    <dbReference type="NCBI Taxonomy" id="667725"/>
    <lineage>
        <taxon>Eukaryota</taxon>
        <taxon>Ichthyosporea</taxon>
        <taxon>Ichthyophonida</taxon>
        <taxon>Sphaeroforma</taxon>
    </lineage>
</organism>
<dbReference type="RefSeq" id="XP_014143262.1">
    <property type="nucleotide sequence ID" value="XM_014287787.1"/>
</dbReference>
<dbReference type="Gene3D" id="3.80.10.10">
    <property type="entry name" value="Ribonuclease Inhibitor"/>
    <property type="match status" value="1"/>
</dbReference>
<dbReference type="AlphaFoldDB" id="A0A0L0EY64"/>
<dbReference type="InterPro" id="IPR032675">
    <property type="entry name" value="LRR_dom_sf"/>
</dbReference>
<evidence type="ECO:0000313" key="2">
    <source>
        <dbReference type="Proteomes" id="UP000054560"/>
    </source>
</evidence>
<protein>
    <submittedName>
        <fullName evidence="1">Uncharacterized protein</fullName>
    </submittedName>
</protein>
<dbReference type="SUPFAM" id="SSF52075">
    <property type="entry name" value="Outer arm dynein light chain 1"/>
    <property type="match status" value="1"/>
</dbReference>
<reference evidence="1 2" key="1">
    <citation type="submission" date="2011-02" db="EMBL/GenBank/DDBJ databases">
        <title>The Genome Sequence of Sphaeroforma arctica JP610.</title>
        <authorList>
            <consortium name="The Broad Institute Genome Sequencing Platform"/>
            <person name="Russ C."/>
            <person name="Cuomo C."/>
            <person name="Young S.K."/>
            <person name="Zeng Q."/>
            <person name="Gargeya S."/>
            <person name="Alvarado L."/>
            <person name="Berlin A."/>
            <person name="Chapman S.B."/>
            <person name="Chen Z."/>
            <person name="Freedman E."/>
            <person name="Gellesch M."/>
            <person name="Goldberg J."/>
            <person name="Griggs A."/>
            <person name="Gujja S."/>
            <person name="Heilman E."/>
            <person name="Heiman D."/>
            <person name="Howarth C."/>
            <person name="Mehta T."/>
            <person name="Neiman D."/>
            <person name="Pearson M."/>
            <person name="Roberts A."/>
            <person name="Saif S."/>
            <person name="Shea T."/>
            <person name="Shenoy N."/>
            <person name="Sisk P."/>
            <person name="Stolte C."/>
            <person name="Sykes S."/>
            <person name="White J."/>
            <person name="Yandava C."/>
            <person name="Burger G."/>
            <person name="Gray M.W."/>
            <person name="Holland P.W.H."/>
            <person name="King N."/>
            <person name="Lang F.B.F."/>
            <person name="Roger A.J."/>
            <person name="Ruiz-Trillo I."/>
            <person name="Haas B."/>
            <person name="Nusbaum C."/>
            <person name="Birren B."/>
        </authorList>
    </citation>
    <scope>NUCLEOTIDE SEQUENCE [LARGE SCALE GENOMIC DNA]</scope>
    <source>
        <strain evidence="1 2">JP610</strain>
    </source>
</reference>
<sequence>MVIALNPVLSRGFNHRVGANYNIEVLNMRHNKLNTLSLDLLPPSIKSVDVRNNRIRQFVVEEM</sequence>
<keyword evidence="2" id="KW-1185">Reference proteome</keyword>
<dbReference type="EMBL" id="KQ255543">
    <property type="protein sequence ID" value="KNC69360.1"/>
    <property type="molecule type" value="Genomic_DNA"/>
</dbReference>
<accession>A0A0L0EY64</accession>
<feature type="non-terminal residue" evidence="1">
    <location>
        <position position="63"/>
    </location>
</feature>